<protein>
    <submittedName>
        <fullName evidence="3">Predicted dehydrogenase</fullName>
    </submittedName>
</protein>
<sequence length="344" mass="37286">MAGRVGARVAVVGAGIRGSMFARALQQNPAAELVALVEPSEPTRDRVAQELGVPAYADVAELLEHHDDLTGAVIATPDFAHRDAAVRCAAAGLDLLVEKPLATTTEDAEAITAAVEEAGVRAVVGFENRWNEKFSEVRRQLASKEHGRVVHQVSNLNDTVFVPTEMLSWAADSSPAWFLMPHSLDLSMWLADAVPVEVFARGVQRVLPALGVPTWDAVTASFRMSDDSVVVLNSSWVLPTSMPSVFDFRHEVHTDTTTYQIEISPSGVTRYDADRGSWLQFGVHTHERTGRLRGVPIDMVDDFVELLNGAEIDLPDVRHGLTVTRSIEAVHASLASGQPETITA</sequence>
<dbReference type="STRING" id="675864.SAMN04489747_1284"/>
<dbReference type="OrthoDB" id="179913at2"/>
<gene>
    <name evidence="3" type="ORF">SAMN04489747_1284</name>
</gene>
<dbReference type="RefSeq" id="WP_090591687.1">
    <property type="nucleotide sequence ID" value="NZ_LT629688.1"/>
</dbReference>
<reference evidence="3 4" key="1">
    <citation type="submission" date="2016-10" db="EMBL/GenBank/DDBJ databases">
        <authorList>
            <person name="de Groot N.N."/>
        </authorList>
    </citation>
    <scope>NUCLEOTIDE SEQUENCE [LARGE SCALE GENOMIC DNA]</scope>
    <source>
        <strain evidence="3 4">MON 2.2</strain>
    </source>
</reference>
<keyword evidence="4" id="KW-1185">Reference proteome</keyword>
<feature type="domain" description="Gfo/Idh/MocA-like oxidoreductase N-terminal" evidence="1">
    <location>
        <begin position="8"/>
        <end position="126"/>
    </location>
</feature>
<dbReference type="PANTHER" id="PTHR43377:SF1">
    <property type="entry name" value="BILIVERDIN REDUCTASE A"/>
    <property type="match status" value="1"/>
</dbReference>
<dbReference type="Pfam" id="PF22725">
    <property type="entry name" value="GFO_IDH_MocA_C3"/>
    <property type="match status" value="1"/>
</dbReference>
<dbReference type="InterPro" id="IPR036291">
    <property type="entry name" value="NAD(P)-bd_dom_sf"/>
</dbReference>
<evidence type="ECO:0000259" key="1">
    <source>
        <dbReference type="Pfam" id="PF01408"/>
    </source>
</evidence>
<dbReference type="InterPro" id="IPR055170">
    <property type="entry name" value="GFO_IDH_MocA-like_dom"/>
</dbReference>
<dbReference type="PANTHER" id="PTHR43377">
    <property type="entry name" value="BILIVERDIN REDUCTASE A"/>
    <property type="match status" value="1"/>
</dbReference>
<accession>A0A1G6VXG7</accession>
<dbReference type="Pfam" id="PF01408">
    <property type="entry name" value="GFO_IDH_MocA"/>
    <property type="match status" value="1"/>
</dbReference>
<dbReference type="SUPFAM" id="SSF51735">
    <property type="entry name" value="NAD(P)-binding Rossmann-fold domains"/>
    <property type="match status" value="1"/>
</dbReference>
<dbReference type="AlphaFoldDB" id="A0A1G6VXG7"/>
<dbReference type="InterPro" id="IPR000683">
    <property type="entry name" value="Gfo/Idh/MocA-like_OxRdtase_N"/>
</dbReference>
<evidence type="ECO:0000313" key="4">
    <source>
        <dbReference type="Proteomes" id="UP000198546"/>
    </source>
</evidence>
<name>A0A1G6VXG7_9ACTN</name>
<evidence type="ECO:0000313" key="3">
    <source>
        <dbReference type="EMBL" id="SDD58322.1"/>
    </source>
</evidence>
<proteinExistence type="predicted"/>
<dbReference type="Gene3D" id="3.40.50.720">
    <property type="entry name" value="NAD(P)-binding Rossmann-like Domain"/>
    <property type="match status" value="1"/>
</dbReference>
<organism evidence="3 4">
    <name type="scientific">Auraticoccus monumenti</name>
    <dbReference type="NCBI Taxonomy" id="675864"/>
    <lineage>
        <taxon>Bacteria</taxon>
        <taxon>Bacillati</taxon>
        <taxon>Actinomycetota</taxon>
        <taxon>Actinomycetes</taxon>
        <taxon>Propionibacteriales</taxon>
        <taxon>Propionibacteriaceae</taxon>
        <taxon>Auraticoccus</taxon>
    </lineage>
</organism>
<dbReference type="Gene3D" id="3.30.360.10">
    <property type="entry name" value="Dihydrodipicolinate Reductase, domain 2"/>
    <property type="match status" value="1"/>
</dbReference>
<dbReference type="SUPFAM" id="SSF55347">
    <property type="entry name" value="Glyceraldehyde-3-phosphate dehydrogenase-like, C-terminal domain"/>
    <property type="match status" value="1"/>
</dbReference>
<feature type="domain" description="GFO/IDH/MocA-like oxidoreductase" evidence="2">
    <location>
        <begin position="134"/>
        <end position="256"/>
    </location>
</feature>
<evidence type="ECO:0000259" key="2">
    <source>
        <dbReference type="Pfam" id="PF22725"/>
    </source>
</evidence>
<dbReference type="InterPro" id="IPR051450">
    <property type="entry name" value="Gfo/Idh/MocA_Oxidoreductases"/>
</dbReference>
<dbReference type="EMBL" id="LT629688">
    <property type="protein sequence ID" value="SDD58322.1"/>
    <property type="molecule type" value="Genomic_DNA"/>
</dbReference>
<dbReference type="GO" id="GO:0000166">
    <property type="term" value="F:nucleotide binding"/>
    <property type="evidence" value="ECO:0007669"/>
    <property type="project" value="InterPro"/>
</dbReference>
<dbReference type="Proteomes" id="UP000198546">
    <property type="component" value="Chromosome i"/>
</dbReference>